<evidence type="ECO:0000313" key="5">
    <source>
        <dbReference type="Proteomes" id="UP000722791"/>
    </source>
</evidence>
<keyword evidence="3" id="KW-0274">FAD</keyword>
<evidence type="ECO:0000256" key="3">
    <source>
        <dbReference type="ARBA" id="ARBA00022827"/>
    </source>
</evidence>
<gene>
    <name evidence="4" type="ORF">Vretimale_4683</name>
</gene>
<evidence type="ECO:0000256" key="2">
    <source>
        <dbReference type="ARBA" id="ARBA00022630"/>
    </source>
</evidence>
<organism evidence="4 5">
    <name type="scientific">Volvox reticuliferus</name>
    <dbReference type="NCBI Taxonomy" id="1737510"/>
    <lineage>
        <taxon>Eukaryota</taxon>
        <taxon>Viridiplantae</taxon>
        <taxon>Chlorophyta</taxon>
        <taxon>core chlorophytes</taxon>
        <taxon>Chlorophyceae</taxon>
        <taxon>CS clade</taxon>
        <taxon>Chlamydomonadales</taxon>
        <taxon>Volvocaceae</taxon>
        <taxon>Volvox</taxon>
    </lineage>
</organism>
<evidence type="ECO:0000313" key="4">
    <source>
        <dbReference type="EMBL" id="GIL99540.1"/>
    </source>
</evidence>
<dbReference type="PANTHER" id="PTHR43429">
    <property type="entry name" value="PYRIDINE NUCLEOTIDE-DISULFIDE OXIDOREDUCTASE DOMAIN-CONTAINING"/>
    <property type="match status" value="1"/>
</dbReference>
<dbReference type="EMBL" id="BNCQ01000006">
    <property type="protein sequence ID" value="GIL99540.1"/>
    <property type="molecule type" value="Genomic_DNA"/>
</dbReference>
<reference evidence="4" key="1">
    <citation type="journal article" date="2021" name="Proc. Natl. Acad. Sci. U.S.A.">
        <title>Three genomes in the algal genus Volvox reveal the fate of a haploid sex-determining region after a transition to homothallism.</title>
        <authorList>
            <person name="Yamamoto K."/>
            <person name="Hamaji T."/>
            <person name="Kawai-Toyooka H."/>
            <person name="Matsuzaki R."/>
            <person name="Takahashi F."/>
            <person name="Nishimura Y."/>
            <person name="Kawachi M."/>
            <person name="Noguchi H."/>
            <person name="Minakuchi Y."/>
            <person name="Umen J.G."/>
            <person name="Toyoda A."/>
            <person name="Nozaki H."/>
        </authorList>
    </citation>
    <scope>NUCLEOTIDE SEQUENCE</scope>
    <source>
        <strain evidence="4">NIES-3785</strain>
    </source>
</reference>
<evidence type="ECO:0000256" key="1">
    <source>
        <dbReference type="ARBA" id="ARBA00001974"/>
    </source>
</evidence>
<protein>
    <submittedName>
        <fullName evidence="4">Uncharacterized protein</fullName>
    </submittedName>
</protein>
<name>A0A8J4G4F0_9CHLO</name>
<accession>A0A8J4G4F0</accession>
<keyword evidence="2" id="KW-0285">Flavoprotein</keyword>
<comment type="caution">
    <text evidence="4">The sequence shown here is derived from an EMBL/GenBank/DDBJ whole genome shotgun (WGS) entry which is preliminary data.</text>
</comment>
<dbReference type="InterPro" id="IPR050260">
    <property type="entry name" value="FAD-bd_OxRdtase"/>
</dbReference>
<sequence length="145" mass="16065">MDSNPLSNGLRSMNTIFIPPQARVMGTFAAHSMLGRADELASGFNFELFTHVTRFLGAKVVFLGLYNGQRLGHEPVQDIQLFSRVAQAVDGSGSTFVRVLMLRGRMQVKACARVWLASVPHPDLMLSTFAGRRTDWGNRIRGGER</sequence>
<dbReference type="AlphaFoldDB" id="A0A8J4G4F0"/>
<comment type="cofactor">
    <cofactor evidence="1">
        <name>FAD</name>
        <dbReference type="ChEBI" id="CHEBI:57692"/>
    </cofactor>
</comment>
<dbReference type="PANTHER" id="PTHR43429:SF2">
    <property type="entry name" value="PYRIDINE NUCLEOTIDE-DISULFIDE OXIDOREDUCTASE DOMAIN-CONTAINING PROTEIN 1"/>
    <property type="match status" value="1"/>
</dbReference>
<dbReference type="Proteomes" id="UP000722791">
    <property type="component" value="Unassembled WGS sequence"/>
</dbReference>
<proteinExistence type="predicted"/>